<accession>A0A099NRY6</accession>
<dbReference type="HOGENOM" id="CLU_2758109_0_0_1"/>
<comment type="caution">
    <text evidence="1">The sequence shown here is derived from an EMBL/GenBank/DDBJ whole genome shotgun (WGS) entry which is preliminary data.</text>
</comment>
<evidence type="ECO:0000313" key="2">
    <source>
        <dbReference type="Proteomes" id="UP000029867"/>
    </source>
</evidence>
<gene>
    <name evidence="1" type="ORF">JL09_g6149</name>
</gene>
<evidence type="ECO:0000313" key="1">
    <source>
        <dbReference type="EMBL" id="KGK34702.1"/>
    </source>
</evidence>
<proteinExistence type="predicted"/>
<reference evidence="2" key="1">
    <citation type="journal article" date="2014" name="Microb. Cell Fact.">
        <title>Exploiting Issatchenkia orientalis SD108 for succinic acid production.</title>
        <authorList>
            <person name="Xiao H."/>
            <person name="Shao Z."/>
            <person name="Jiang Y."/>
            <person name="Dole S."/>
            <person name="Zhao H."/>
        </authorList>
    </citation>
    <scope>NUCLEOTIDE SEQUENCE [LARGE SCALE GENOMIC DNA]</scope>
    <source>
        <strain evidence="2">SD108</strain>
    </source>
</reference>
<protein>
    <submittedName>
        <fullName evidence="1">Uncharacterized protein</fullName>
    </submittedName>
</protein>
<dbReference type="EMBL" id="JQFK01001371">
    <property type="protein sequence ID" value="KGK34702.1"/>
    <property type="molecule type" value="Genomic_DNA"/>
</dbReference>
<dbReference type="Proteomes" id="UP000029867">
    <property type="component" value="Unassembled WGS sequence"/>
</dbReference>
<name>A0A099NRY6_PICKU</name>
<organism evidence="1 2">
    <name type="scientific">Pichia kudriavzevii</name>
    <name type="common">Yeast</name>
    <name type="synonym">Issatchenkia orientalis</name>
    <dbReference type="NCBI Taxonomy" id="4909"/>
    <lineage>
        <taxon>Eukaryota</taxon>
        <taxon>Fungi</taxon>
        <taxon>Dikarya</taxon>
        <taxon>Ascomycota</taxon>
        <taxon>Saccharomycotina</taxon>
        <taxon>Pichiomycetes</taxon>
        <taxon>Pichiales</taxon>
        <taxon>Pichiaceae</taxon>
        <taxon>Pichia</taxon>
    </lineage>
</organism>
<dbReference type="AlphaFoldDB" id="A0A099NRY6"/>
<sequence>MSKEGTIEETIGLQFVENNGTAKPLNNPRNPSFSIVALRQFKAVGYVWICILVFMESNGNPQVVDIIDEA</sequence>